<organism evidence="1 2">
    <name type="scientific">Sphingobium yanoikuyae</name>
    <name type="common">Sphingomonas yanoikuyae</name>
    <dbReference type="NCBI Taxonomy" id="13690"/>
    <lineage>
        <taxon>Bacteria</taxon>
        <taxon>Pseudomonadati</taxon>
        <taxon>Pseudomonadota</taxon>
        <taxon>Alphaproteobacteria</taxon>
        <taxon>Sphingomonadales</taxon>
        <taxon>Sphingomonadaceae</taxon>
        <taxon>Sphingobium</taxon>
    </lineage>
</organism>
<dbReference type="RefSeq" id="WP_017499356.1">
    <property type="nucleotide sequence ID" value="NZ_LSTR01000039.1"/>
</dbReference>
<evidence type="ECO:0000313" key="1">
    <source>
        <dbReference type="EMBL" id="OAH42843.1"/>
    </source>
</evidence>
<protein>
    <recommendedName>
        <fullName evidence="3">VOC domain-containing protein</fullName>
    </recommendedName>
</protein>
<evidence type="ECO:0000313" key="2">
    <source>
        <dbReference type="Proteomes" id="UP000077262"/>
    </source>
</evidence>
<comment type="caution">
    <text evidence="1">The sequence shown here is derived from an EMBL/GenBank/DDBJ whole genome shotgun (WGS) entry which is preliminary data.</text>
</comment>
<dbReference type="OrthoDB" id="7471113at2"/>
<gene>
    <name evidence="1" type="ORF">AX777_23270</name>
</gene>
<reference evidence="1 2" key="1">
    <citation type="submission" date="2016-02" db="EMBL/GenBank/DDBJ databases">
        <authorList>
            <person name="Wen L."/>
            <person name="He K."/>
            <person name="Yang H."/>
        </authorList>
    </citation>
    <scope>NUCLEOTIDE SEQUENCE [LARGE SCALE GENOMIC DNA]</scope>
    <source>
        <strain evidence="1 2">CD09_2</strain>
    </source>
</reference>
<name>A0A177JNT9_SPHYA</name>
<dbReference type="EMBL" id="LSTR01000039">
    <property type="protein sequence ID" value="OAH42843.1"/>
    <property type="molecule type" value="Genomic_DNA"/>
</dbReference>
<dbReference type="Gene3D" id="3.10.180.10">
    <property type="entry name" value="2,3-Dihydroxybiphenyl 1,2-Dioxygenase, domain 1"/>
    <property type="match status" value="1"/>
</dbReference>
<dbReference type="InterPro" id="IPR029068">
    <property type="entry name" value="Glyas_Bleomycin-R_OHBP_Dase"/>
</dbReference>
<sequence length="155" mass="17517">MRRDYYQHAYVTTDWRRAMDEIGALHGIGHYMEMPDALFDTGQDRQAVAHFALATKDELQFEIIQPLSGDIAVYQWGLPAEGFGLHYHHQGRHFADRAAFDAAVAAAKARWAMPIAWDTMGGTYAYFDARADLGHYLEYFCFPPGSHLEAVPSFG</sequence>
<accession>A0A177JNT9</accession>
<dbReference type="Proteomes" id="UP000077262">
    <property type="component" value="Unassembled WGS sequence"/>
</dbReference>
<proteinExistence type="predicted"/>
<evidence type="ECO:0008006" key="3">
    <source>
        <dbReference type="Google" id="ProtNLM"/>
    </source>
</evidence>
<dbReference type="AlphaFoldDB" id="A0A177JNT9"/>